<protein>
    <submittedName>
        <fullName evidence="2">Erythrocyte membrane protein 1</fullName>
    </submittedName>
</protein>
<reference evidence="2" key="1">
    <citation type="journal article" date="2009" name="J. Infect. Dis.">
        <title>Analysis of Plasmodium falciparum var genes expressed in children from Papua New Guinea.</title>
        <authorList>
            <person name="Falk N."/>
            <person name="Kaestli M."/>
            <person name="Qi W."/>
            <person name="Ott M."/>
            <person name="Baea K."/>
            <person name="Cortes A."/>
            <person name="Beck H.P."/>
        </authorList>
    </citation>
    <scope>NUCLEOTIDE SEQUENCE</scope>
    <source>
        <strain evidence="2">S21B78r33.2</strain>
    </source>
</reference>
<dbReference type="AlphaFoldDB" id="B5LGK7"/>
<dbReference type="Pfam" id="PF05424">
    <property type="entry name" value="Duffy_binding"/>
    <property type="match status" value="1"/>
</dbReference>
<evidence type="ECO:0000313" key="2">
    <source>
        <dbReference type="EMBL" id="ACH53694.1"/>
    </source>
</evidence>
<dbReference type="EMBL" id="EU787601">
    <property type="protein sequence ID" value="ACH53694.1"/>
    <property type="molecule type" value="mRNA"/>
</dbReference>
<evidence type="ECO:0000259" key="1">
    <source>
        <dbReference type="Pfam" id="PF05424"/>
    </source>
</evidence>
<dbReference type="GO" id="GO:0016020">
    <property type="term" value="C:membrane"/>
    <property type="evidence" value="ECO:0007669"/>
    <property type="project" value="InterPro"/>
</dbReference>
<dbReference type="GO" id="GO:0046789">
    <property type="term" value="F:host cell surface receptor binding"/>
    <property type="evidence" value="ECO:0007669"/>
    <property type="project" value="InterPro"/>
</dbReference>
<name>B5LGK7_PLAFA</name>
<sequence>DHRIKGNDRNKTGGACAPLRRLHLCDYNLESINTDKIDSGNAKHDLLAEVCMAAKYEGNSINTHYTIHKETNPGTASQLCTVLARSFADIGDIIRGKDLYLGYDDEEKEQRKKLDDKLKDIFKKIYNDVTNGKNETNAKELQERYNDPKGGFLKLREDWWELNRETVWKALTCEAPDYAQYFRGTCGGDKQGPSVARNKCRCDGASGDVSIVPTYFDYVPQFLRWFEEWAED</sequence>
<dbReference type="InterPro" id="IPR042202">
    <property type="entry name" value="Duffy-ag-bd_sf"/>
</dbReference>
<feature type="non-terminal residue" evidence="2">
    <location>
        <position position="1"/>
    </location>
</feature>
<accession>B5LGK7</accession>
<feature type="domain" description="Duffy-antigen binding" evidence="1">
    <location>
        <begin position="14"/>
        <end position="224"/>
    </location>
</feature>
<feature type="non-terminal residue" evidence="2">
    <location>
        <position position="232"/>
    </location>
</feature>
<gene>
    <name evidence="2" type="primary">var</name>
</gene>
<dbReference type="InterPro" id="IPR008602">
    <property type="entry name" value="Duffy-antigen-binding"/>
</dbReference>
<proteinExistence type="evidence at transcript level"/>
<dbReference type="Gene3D" id="1.20.1310.20">
    <property type="entry name" value="Duffy-antigen binding domain"/>
    <property type="match status" value="1"/>
</dbReference>
<organism evidence="2">
    <name type="scientific">Plasmodium falciparum</name>
    <name type="common">malaria parasite P. falciparum</name>
    <dbReference type="NCBI Taxonomy" id="5833"/>
    <lineage>
        <taxon>Eukaryota</taxon>
        <taxon>Sar</taxon>
        <taxon>Alveolata</taxon>
        <taxon>Apicomplexa</taxon>
        <taxon>Aconoidasida</taxon>
        <taxon>Haemosporida</taxon>
        <taxon>Plasmodiidae</taxon>
        <taxon>Plasmodium</taxon>
        <taxon>Plasmodium (Laverania)</taxon>
    </lineage>
</organism>
<dbReference type="SUPFAM" id="SSF140924">
    <property type="entry name" value="Duffy binding domain-like"/>
    <property type="match status" value="1"/>
</dbReference>